<dbReference type="Proteomes" id="UP000233551">
    <property type="component" value="Unassembled WGS sequence"/>
</dbReference>
<comment type="caution">
    <text evidence="1">The sequence shown here is derived from an EMBL/GenBank/DDBJ whole genome shotgun (WGS) entry which is preliminary data.</text>
</comment>
<evidence type="ECO:0000313" key="2">
    <source>
        <dbReference type="Proteomes" id="UP000233551"/>
    </source>
</evidence>
<dbReference type="AlphaFoldDB" id="A0A2I0J2T3"/>
<gene>
    <name evidence="1" type="ORF">CRG98_029050</name>
</gene>
<protein>
    <submittedName>
        <fullName evidence="1">Uncharacterized protein</fullName>
    </submittedName>
</protein>
<dbReference type="EMBL" id="PGOL01002103">
    <property type="protein sequence ID" value="PKI50544.1"/>
    <property type="molecule type" value="Genomic_DNA"/>
</dbReference>
<sequence length="86" mass="9668">MTCHCEAIRIPQEVNLLPILQRSNPPTCLQAVKWRIAVGAPVGLLFSILKAKKGPSQTPKKPPRIQELPRKQIFSFPCPNPITRMK</sequence>
<organism evidence="1 2">
    <name type="scientific">Punica granatum</name>
    <name type="common">Pomegranate</name>
    <dbReference type="NCBI Taxonomy" id="22663"/>
    <lineage>
        <taxon>Eukaryota</taxon>
        <taxon>Viridiplantae</taxon>
        <taxon>Streptophyta</taxon>
        <taxon>Embryophyta</taxon>
        <taxon>Tracheophyta</taxon>
        <taxon>Spermatophyta</taxon>
        <taxon>Magnoliopsida</taxon>
        <taxon>eudicotyledons</taxon>
        <taxon>Gunneridae</taxon>
        <taxon>Pentapetalae</taxon>
        <taxon>rosids</taxon>
        <taxon>malvids</taxon>
        <taxon>Myrtales</taxon>
        <taxon>Lythraceae</taxon>
        <taxon>Punica</taxon>
    </lineage>
</organism>
<name>A0A2I0J2T3_PUNGR</name>
<accession>A0A2I0J2T3</accession>
<reference evidence="1 2" key="1">
    <citation type="submission" date="2017-11" db="EMBL/GenBank/DDBJ databases">
        <title>De-novo sequencing of pomegranate (Punica granatum L.) genome.</title>
        <authorList>
            <person name="Akparov Z."/>
            <person name="Amiraslanov A."/>
            <person name="Hajiyeva S."/>
            <person name="Abbasov M."/>
            <person name="Kaur K."/>
            <person name="Hamwieh A."/>
            <person name="Solovyev V."/>
            <person name="Salamov A."/>
            <person name="Braich B."/>
            <person name="Kosarev P."/>
            <person name="Mahmoud A."/>
            <person name="Hajiyev E."/>
            <person name="Babayeva S."/>
            <person name="Izzatullayeva V."/>
            <person name="Mammadov A."/>
            <person name="Mammadov A."/>
            <person name="Sharifova S."/>
            <person name="Ojaghi J."/>
            <person name="Eynullazada K."/>
            <person name="Bayramov B."/>
            <person name="Abdulazimova A."/>
            <person name="Shahmuradov I."/>
        </authorList>
    </citation>
    <scope>NUCLEOTIDE SEQUENCE [LARGE SCALE GENOMIC DNA]</scope>
    <source>
        <strain evidence="2">cv. AG2017</strain>
        <tissue evidence="1">Leaf</tissue>
    </source>
</reference>
<keyword evidence="2" id="KW-1185">Reference proteome</keyword>
<evidence type="ECO:0000313" key="1">
    <source>
        <dbReference type="EMBL" id="PKI50544.1"/>
    </source>
</evidence>
<proteinExistence type="predicted"/>